<evidence type="ECO:0000256" key="6">
    <source>
        <dbReference type="ARBA" id="ARBA00023136"/>
    </source>
</evidence>
<dbReference type="GO" id="GO:0016491">
    <property type="term" value="F:oxidoreductase activity"/>
    <property type="evidence" value="ECO:0007669"/>
    <property type="project" value="UniProtKB-KW"/>
</dbReference>
<name>A0A518HUV0_9BACT</name>
<sequence length="144" mass="15151">MLNLNHEKLRSAGLLVLRVGIGCLMLVHGLAKLNGFSTMSESFPDPIGMGSTLSLVMAIGAEVGCSLLLIIGFATRFASLPLAFTMIVALFVVHAADPWQAKELAAVYLLVYVSLALTGPGLFSVDHAVFGRKTSASLTSEETA</sequence>
<feature type="transmembrane region" description="Helical" evidence="7">
    <location>
        <begin position="105"/>
        <end position="125"/>
    </location>
</feature>
<feature type="transmembrane region" description="Helical" evidence="7">
    <location>
        <begin position="51"/>
        <end position="73"/>
    </location>
</feature>
<keyword evidence="6 7" id="KW-0472">Membrane</keyword>
<evidence type="ECO:0000256" key="3">
    <source>
        <dbReference type="ARBA" id="ARBA00022475"/>
    </source>
</evidence>
<evidence type="ECO:0000256" key="5">
    <source>
        <dbReference type="ARBA" id="ARBA00022989"/>
    </source>
</evidence>
<dbReference type="RefSeq" id="WP_145388937.1">
    <property type="nucleotide sequence ID" value="NZ_CP037423.1"/>
</dbReference>
<dbReference type="InterPro" id="IPR051907">
    <property type="entry name" value="DoxX-like_oxidoreductase"/>
</dbReference>
<proteinExistence type="inferred from homology"/>
<reference evidence="8 9" key="1">
    <citation type="submission" date="2019-03" db="EMBL/GenBank/DDBJ databases">
        <title>Deep-cultivation of Planctomycetes and their phenomic and genomic characterization uncovers novel biology.</title>
        <authorList>
            <person name="Wiegand S."/>
            <person name="Jogler M."/>
            <person name="Boedeker C."/>
            <person name="Pinto D."/>
            <person name="Vollmers J."/>
            <person name="Rivas-Marin E."/>
            <person name="Kohn T."/>
            <person name="Peeters S.H."/>
            <person name="Heuer A."/>
            <person name="Rast P."/>
            <person name="Oberbeckmann S."/>
            <person name="Bunk B."/>
            <person name="Jeske O."/>
            <person name="Meyerdierks A."/>
            <person name="Storesund J.E."/>
            <person name="Kallscheuer N."/>
            <person name="Luecker S."/>
            <person name="Lage O.M."/>
            <person name="Pohl T."/>
            <person name="Merkel B.J."/>
            <person name="Hornburger P."/>
            <person name="Mueller R.-W."/>
            <person name="Bruemmer F."/>
            <person name="Labrenz M."/>
            <person name="Spormann A.M."/>
            <person name="Op den Camp H."/>
            <person name="Overmann J."/>
            <person name="Amann R."/>
            <person name="Jetten M.S.M."/>
            <person name="Mascher T."/>
            <person name="Medema M.H."/>
            <person name="Devos D.P."/>
            <person name="Kaster A.-K."/>
            <person name="Ovreas L."/>
            <person name="Rohde M."/>
            <person name="Galperin M.Y."/>
            <person name="Jogler C."/>
        </authorList>
    </citation>
    <scope>NUCLEOTIDE SEQUENCE [LARGE SCALE GENOMIC DNA]</scope>
    <source>
        <strain evidence="8 9">Enr13</strain>
    </source>
</reference>
<dbReference type="InterPro" id="IPR032808">
    <property type="entry name" value="DoxX"/>
</dbReference>
<dbReference type="KEGG" id="snep:Enr13x_44990"/>
<dbReference type="Proteomes" id="UP000319004">
    <property type="component" value="Chromosome"/>
</dbReference>
<evidence type="ECO:0000256" key="4">
    <source>
        <dbReference type="ARBA" id="ARBA00022692"/>
    </source>
</evidence>
<keyword evidence="4 7" id="KW-0812">Transmembrane</keyword>
<dbReference type="OrthoDB" id="9813193at2"/>
<evidence type="ECO:0000256" key="1">
    <source>
        <dbReference type="ARBA" id="ARBA00004651"/>
    </source>
</evidence>
<keyword evidence="9" id="KW-1185">Reference proteome</keyword>
<evidence type="ECO:0000256" key="2">
    <source>
        <dbReference type="ARBA" id="ARBA00006679"/>
    </source>
</evidence>
<keyword evidence="8" id="KW-0560">Oxidoreductase</keyword>
<evidence type="ECO:0000256" key="7">
    <source>
        <dbReference type="SAM" id="Phobius"/>
    </source>
</evidence>
<evidence type="ECO:0000313" key="8">
    <source>
        <dbReference type="EMBL" id="QDV44631.1"/>
    </source>
</evidence>
<keyword evidence="5 7" id="KW-1133">Transmembrane helix</keyword>
<comment type="subcellular location">
    <subcellularLocation>
        <location evidence="1">Cell membrane</location>
        <topology evidence="1">Multi-pass membrane protein</topology>
    </subcellularLocation>
</comment>
<dbReference type="EC" id="1.-.-.-" evidence="8"/>
<accession>A0A518HUV0</accession>
<comment type="similarity">
    <text evidence="2">Belongs to the DoxX family.</text>
</comment>
<dbReference type="EMBL" id="CP037423">
    <property type="protein sequence ID" value="QDV44631.1"/>
    <property type="molecule type" value="Genomic_DNA"/>
</dbReference>
<dbReference type="PANTHER" id="PTHR33452">
    <property type="entry name" value="OXIDOREDUCTASE CATD-RELATED"/>
    <property type="match status" value="1"/>
</dbReference>
<dbReference type="GO" id="GO:0005886">
    <property type="term" value="C:plasma membrane"/>
    <property type="evidence" value="ECO:0007669"/>
    <property type="project" value="UniProtKB-SubCell"/>
</dbReference>
<dbReference type="AlphaFoldDB" id="A0A518HUV0"/>
<feature type="transmembrane region" description="Helical" evidence="7">
    <location>
        <begin position="80"/>
        <end position="99"/>
    </location>
</feature>
<gene>
    <name evidence="8" type="primary">catD</name>
    <name evidence="8" type="ORF">Enr13x_44990</name>
</gene>
<organism evidence="8 9">
    <name type="scientific">Stieleria neptunia</name>
    <dbReference type="NCBI Taxonomy" id="2527979"/>
    <lineage>
        <taxon>Bacteria</taxon>
        <taxon>Pseudomonadati</taxon>
        <taxon>Planctomycetota</taxon>
        <taxon>Planctomycetia</taxon>
        <taxon>Pirellulales</taxon>
        <taxon>Pirellulaceae</taxon>
        <taxon>Stieleria</taxon>
    </lineage>
</organism>
<evidence type="ECO:0000313" key="9">
    <source>
        <dbReference type="Proteomes" id="UP000319004"/>
    </source>
</evidence>
<feature type="transmembrane region" description="Helical" evidence="7">
    <location>
        <begin position="12"/>
        <end position="31"/>
    </location>
</feature>
<keyword evidence="3" id="KW-1003">Cell membrane</keyword>
<dbReference type="Pfam" id="PF07681">
    <property type="entry name" value="DoxX"/>
    <property type="match status" value="1"/>
</dbReference>
<dbReference type="PANTHER" id="PTHR33452:SF1">
    <property type="entry name" value="INNER MEMBRANE PROTEIN YPHA-RELATED"/>
    <property type="match status" value="1"/>
</dbReference>
<protein>
    <submittedName>
        <fullName evidence="8">Oxidoreductase CatD</fullName>
        <ecNumber evidence="8">1.-.-.-</ecNumber>
    </submittedName>
</protein>